<dbReference type="FunFam" id="2.40.70.10:FF:000050">
    <property type="entry name" value="Aspartic proteinase CDR1"/>
    <property type="match status" value="1"/>
</dbReference>
<dbReference type="FunFam" id="2.40.70.10:FF:000016">
    <property type="entry name" value="Probable aspartic protease At2g35615"/>
    <property type="match status" value="1"/>
</dbReference>
<dbReference type="Pfam" id="PF14543">
    <property type="entry name" value="TAXi_N"/>
    <property type="match status" value="1"/>
</dbReference>
<dbReference type="InterPro" id="IPR001969">
    <property type="entry name" value="Aspartic_peptidase_AS"/>
</dbReference>
<dbReference type="InterPro" id="IPR034161">
    <property type="entry name" value="Pepsin-like_plant"/>
</dbReference>
<evidence type="ECO:0000256" key="6">
    <source>
        <dbReference type="ARBA" id="ARBA00022750"/>
    </source>
</evidence>
<dbReference type="GO" id="GO:0004190">
    <property type="term" value="F:aspartic-type endopeptidase activity"/>
    <property type="evidence" value="ECO:0007669"/>
    <property type="project" value="UniProtKB-KW"/>
</dbReference>
<name>A0A8B8MA29_ABRPR</name>
<evidence type="ECO:0000256" key="4">
    <source>
        <dbReference type="ARBA" id="ARBA00022670"/>
    </source>
</evidence>
<keyword evidence="8" id="KW-0325">Glycoprotein</keyword>
<organism evidence="10 11">
    <name type="scientific">Abrus precatorius</name>
    <name type="common">Indian licorice</name>
    <name type="synonym">Glycine abrus</name>
    <dbReference type="NCBI Taxonomy" id="3816"/>
    <lineage>
        <taxon>Eukaryota</taxon>
        <taxon>Viridiplantae</taxon>
        <taxon>Streptophyta</taxon>
        <taxon>Embryophyta</taxon>
        <taxon>Tracheophyta</taxon>
        <taxon>Spermatophyta</taxon>
        <taxon>Magnoliopsida</taxon>
        <taxon>eudicotyledons</taxon>
        <taxon>Gunneridae</taxon>
        <taxon>Pentapetalae</taxon>
        <taxon>rosids</taxon>
        <taxon>fabids</taxon>
        <taxon>Fabales</taxon>
        <taxon>Fabaceae</taxon>
        <taxon>Papilionoideae</taxon>
        <taxon>50 kb inversion clade</taxon>
        <taxon>NPAAA clade</taxon>
        <taxon>indigoferoid/millettioid clade</taxon>
        <taxon>Abreae</taxon>
        <taxon>Abrus</taxon>
    </lineage>
</organism>
<keyword evidence="5" id="KW-0732">Signal</keyword>
<dbReference type="SUPFAM" id="SSF50630">
    <property type="entry name" value="Acid proteases"/>
    <property type="match status" value="1"/>
</dbReference>
<keyword evidence="4" id="KW-0645">Protease</keyword>
<dbReference type="Pfam" id="PF14541">
    <property type="entry name" value="TAXi_C"/>
    <property type="match status" value="1"/>
</dbReference>
<gene>
    <name evidence="11" type="primary">LOC113871763</name>
</gene>
<comment type="subcellular location">
    <subcellularLocation>
        <location evidence="1">Secreted</location>
    </subcellularLocation>
</comment>
<dbReference type="Proteomes" id="UP000694853">
    <property type="component" value="Unplaced"/>
</dbReference>
<keyword evidence="10" id="KW-1185">Reference proteome</keyword>
<reference evidence="10" key="1">
    <citation type="journal article" date="2019" name="Toxins">
        <title>Detection of Abrin-Like and Prepropulchellin-Like Toxin Genes and Transcripts Using Whole Genome Sequencing and Full-Length Transcript Sequencing of Abrus precatorius.</title>
        <authorList>
            <person name="Hovde B.T."/>
            <person name="Daligault H.E."/>
            <person name="Hanschen E.R."/>
            <person name="Kunde Y.A."/>
            <person name="Johnson M.B."/>
            <person name="Starkenburg S.R."/>
            <person name="Johnson S.L."/>
        </authorList>
    </citation>
    <scope>NUCLEOTIDE SEQUENCE [LARGE SCALE GENOMIC DNA]</scope>
</reference>
<keyword evidence="7" id="KW-0378">Hydrolase</keyword>
<dbReference type="PANTHER" id="PTHR47967">
    <property type="entry name" value="OS07G0603500 PROTEIN-RELATED"/>
    <property type="match status" value="1"/>
</dbReference>
<dbReference type="KEGG" id="aprc:113871763"/>
<dbReference type="GeneID" id="113871763"/>
<dbReference type="PANTHER" id="PTHR47967:SF128">
    <property type="entry name" value="ASPARTIC PROTEINASE CDR1-LIKE"/>
    <property type="match status" value="1"/>
</dbReference>
<dbReference type="InterPro" id="IPR021109">
    <property type="entry name" value="Peptidase_aspartic_dom_sf"/>
</dbReference>
<dbReference type="CDD" id="cd05476">
    <property type="entry name" value="pepsin_A_like_plant"/>
    <property type="match status" value="1"/>
</dbReference>
<dbReference type="InterPro" id="IPR032799">
    <property type="entry name" value="TAXi_C"/>
</dbReference>
<reference evidence="11" key="2">
    <citation type="submission" date="2025-08" db="UniProtKB">
        <authorList>
            <consortium name="RefSeq"/>
        </authorList>
    </citation>
    <scope>IDENTIFICATION</scope>
    <source>
        <tissue evidence="11">Young leaves</tissue>
    </source>
</reference>
<evidence type="ECO:0000256" key="3">
    <source>
        <dbReference type="ARBA" id="ARBA00022525"/>
    </source>
</evidence>
<evidence type="ECO:0000313" key="11">
    <source>
        <dbReference type="RefSeq" id="XP_027364667.1"/>
    </source>
</evidence>
<dbReference type="RefSeq" id="XP_027364667.1">
    <property type="nucleotide sequence ID" value="XM_027508866.1"/>
</dbReference>
<dbReference type="InterPro" id="IPR051708">
    <property type="entry name" value="Plant_Aspart_Prot_A1"/>
</dbReference>
<dbReference type="PROSITE" id="PS51767">
    <property type="entry name" value="PEPTIDASE_A1"/>
    <property type="match status" value="1"/>
</dbReference>
<keyword evidence="6" id="KW-0064">Aspartyl protease</keyword>
<proteinExistence type="inferred from homology"/>
<comment type="similarity">
    <text evidence="2">Belongs to the peptidase A1 family.</text>
</comment>
<dbReference type="GO" id="GO:0006508">
    <property type="term" value="P:proteolysis"/>
    <property type="evidence" value="ECO:0007669"/>
    <property type="project" value="UniProtKB-KW"/>
</dbReference>
<dbReference type="AlphaFoldDB" id="A0A8B8MA29"/>
<evidence type="ECO:0000256" key="2">
    <source>
        <dbReference type="ARBA" id="ARBA00007447"/>
    </source>
</evidence>
<dbReference type="GO" id="GO:0005576">
    <property type="term" value="C:extracellular region"/>
    <property type="evidence" value="ECO:0007669"/>
    <property type="project" value="UniProtKB-SubCell"/>
</dbReference>
<evidence type="ECO:0000256" key="5">
    <source>
        <dbReference type="ARBA" id="ARBA00022729"/>
    </source>
</evidence>
<evidence type="ECO:0000256" key="1">
    <source>
        <dbReference type="ARBA" id="ARBA00004613"/>
    </source>
</evidence>
<dbReference type="Gene3D" id="2.40.70.10">
    <property type="entry name" value="Acid Proteases"/>
    <property type="match status" value="2"/>
</dbReference>
<evidence type="ECO:0000259" key="9">
    <source>
        <dbReference type="PROSITE" id="PS51767"/>
    </source>
</evidence>
<keyword evidence="3" id="KW-0964">Secreted</keyword>
<evidence type="ECO:0000256" key="8">
    <source>
        <dbReference type="ARBA" id="ARBA00023180"/>
    </source>
</evidence>
<accession>A0A8B8MA29</accession>
<dbReference type="PROSITE" id="PS00141">
    <property type="entry name" value="ASP_PROTEASE"/>
    <property type="match status" value="1"/>
</dbReference>
<evidence type="ECO:0000313" key="10">
    <source>
        <dbReference type="Proteomes" id="UP000694853"/>
    </source>
</evidence>
<protein>
    <submittedName>
        <fullName evidence="11">Aspartic proteinase CDR1-like</fullName>
    </submittedName>
</protein>
<feature type="domain" description="Peptidase A1" evidence="9">
    <location>
        <begin position="97"/>
        <end position="438"/>
    </location>
</feature>
<dbReference type="OrthoDB" id="2747330at2759"/>
<evidence type="ECO:0000256" key="7">
    <source>
        <dbReference type="ARBA" id="ARBA00022801"/>
    </source>
</evidence>
<sequence length="445" mass="48046">MVVTNKSQPLYHTLNLLCIFLLLLFFHSESIYIGYTTHLISYDSPLSPFHNPSNTHFDRLRNAFRRSLNRVNHFKVATLVPSKGTTQDPINSGGGEYLMKISLGTPPIEVIGIADTGSDLTWTQCLPCIKCYNQAIPLFDPGHSSSYLTIPCTSKICNALDTSNCNRNISTCGYSYSYGDGSRTAGNLAAETLTLGTSSSNPISLKNIVFGCGHNTTGIFDASGSGIVGLGGGELSLVSQLGTQFGTKKFSYCLIPTSSNSTSKISFGNDAVVSGPSVVITPIVTKVATFYYLTLEAFTIGNQRIPFVIKDGTETRSSVEGNIIIDSGTTLTILPLNVYNDMVSALDKVITAKKVSDPNGLLTLCYQNNRNNIKLPIITAHFKGGDVNLQPVNMFSWVKEDVVCFTVIAFSNFSILGNLAQANFLIGYDLEAGTVSFKATDCTRQ</sequence>
<dbReference type="InterPro" id="IPR032861">
    <property type="entry name" value="TAXi_N"/>
</dbReference>
<dbReference type="InterPro" id="IPR033121">
    <property type="entry name" value="PEPTIDASE_A1"/>
</dbReference>